<dbReference type="EMBL" id="JAAGAX010000010">
    <property type="protein sequence ID" value="KAF2300983.1"/>
    <property type="molecule type" value="Genomic_DNA"/>
</dbReference>
<evidence type="ECO:0000313" key="3">
    <source>
        <dbReference type="Proteomes" id="UP000467840"/>
    </source>
</evidence>
<accession>A0A6A6LLI5</accession>
<name>A0A6A6LLI5_HEVBR</name>
<proteinExistence type="predicted"/>
<organism evidence="2 3">
    <name type="scientific">Hevea brasiliensis</name>
    <name type="common">Para rubber tree</name>
    <name type="synonym">Siphonia brasiliensis</name>
    <dbReference type="NCBI Taxonomy" id="3981"/>
    <lineage>
        <taxon>Eukaryota</taxon>
        <taxon>Viridiplantae</taxon>
        <taxon>Streptophyta</taxon>
        <taxon>Embryophyta</taxon>
        <taxon>Tracheophyta</taxon>
        <taxon>Spermatophyta</taxon>
        <taxon>Magnoliopsida</taxon>
        <taxon>eudicotyledons</taxon>
        <taxon>Gunneridae</taxon>
        <taxon>Pentapetalae</taxon>
        <taxon>rosids</taxon>
        <taxon>fabids</taxon>
        <taxon>Malpighiales</taxon>
        <taxon>Euphorbiaceae</taxon>
        <taxon>Crotonoideae</taxon>
        <taxon>Micrandreae</taxon>
        <taxon>Hevea</taxon>
    </lineage>
</organism>
<feature type="region of interest" description="Disordered" evidence="1">
    <location>
        <begin position="53"/>
        <end position="72"/>
    </location>
</feature>
<comment type="caution">
    <text evidence="2">The sequence shown here is derived from an EMBL/GenBank/DDBJ whole genome shotgun (WGS) entry which is preliminary data.</text>
</comment>
<sequence>MTIIRLCGSLLKKSKPKDSFHGEGPGSELKITGSSVAEQVEDKDNKEEIDGNMASHDKYQEEDSNSNGCESQWSYDSENKGYVKLLDKYDSQIKESDCFDFDPLPGLPKVFGLTYAMKLHRDDIFSNRCKEALKYAIEK</sequence>
<protein>
    <submittedName>
        <fullName evidence="2">Uncharacterized protein</fullName>
    </submittedName>
</protein>
<keyword evidence="3" id="KW-1185">Reference proteome</keyword>
<dbReference type="AlphaFoldDB" id="A0A6A6LLI5"/>
<reference evidence="2 3" key="1">
    <citation type="journal article" date="2020" name="Mol. Plant">
        <title>The Chromosome-Based Rubber Tree Genome Provides New Insights into Spurge Genome Evolution and Rubber Biosynthesis.</title>
        <authorList>
            <person name="Liu J."/>
            <person name="Shi C."/>
            <person name="Shi C.C."/>
            <person name="Li W."/>
            <person name="Zhang Q.J."/>
            <person name="Zhang Y."/>
            <person name="Li K."/>
            <person name="Lu H.F."/>
            <person name="Shi C."/>
            <person name="Zhu S.T."/>
            <person name="Xiao Z.Y."/>
            <person name="Nan H."/>
            <person name="Yue Y."/>
            <person name="Zhu X.G."/>
            <person name="Wu Y."/>
            <person name="Hong X.N."/>
            <person name="Fan G.Y."/>
            <person name="Tong Y."/>
            <person name="Zhang D."/>
            <person name="Mao C.L."/>
            <person name="Liu Y.L."/>
            <person name="Hao S.J."/>
            <person name="Liu W.Q."/>
            <person name="Lv M.Q."/>
            <person name="Zhang H.B."/>
            <person name="Liu Y."/>
            <person name="Hu-Tang G.R."/>
            <person name="Wang J.P."/>
            <person name="Wang J.H."/>
            <person name="Sun Y.H."/>
            <person name="Ni S.B."/>
            <person name="Chen W.B."/>
            <person name="Zhang X.C."/>
            <person name="Jiao Y.N."/>
            <person name="Eichler E.E."/>
            <person name="Li G.H."/>
            <person name="Liu X."/>
            <person name="Gao L.Z."/>
        </authorList>
    </citation>
    <scope>NUCLEOTIDE SEQUENCE [LARGE SCALE GENOMIC DNA]</scope>
    <source>
        <strain evidence="3">cv. GT1</strain>
        <tissue evidence="2">Leaf</tissue>
    </source>
</reference>
<feature type="region of interest" description="Disordered" evidence="1">
    <location>
        <begin position="15"/>
        <end position="48"/>
    </location>
</feature>
<dbReference type="Proteomes" id="UP000467840">
    <property type="component" value="Chromosome 4"/>
</dbReference>
<evidence type="ECO:0000313" key="2">
    <source>
        <dbReference type="EMBL" id="KAF2300983.1"/>
    </source>
</evidence>
<gene>
    <name evidence="2" type="ORF">GH714_018933</name>
</gene>
<evidence type="ECO:0000256" key="1">
    <source>
        <dbReference type="SAM" id="MobiDB-lite"/>
    </source>
</evidence>